<evidence type="ECO:0000313" key="2">
    <source>
        <dbReference type="Proteomes" id="UP000744676"/>
    </source>
</evidence>
<name>A0ACB6V4V2_9ASCO</name>
<gene>
    <name evidence="1" type="ORF">D0Z00_002169</name>
</gene>
<dbReference type="Proteomes" id="UP000744676">
    <property type="component" value="Unassembled WGS sequence"/>
</dbReference>
<reference evidence="1 2" key="1">
    <citation type="journal article" date="2020" name="Front. Microbiol.">
        <title>Phenotypic and Genetic Characterization of the Cheese Ripening Yeast Geotrichum candidum.</title>
        <authorList>
            <person name="Perkins V."/>
            <person name="Vignola S."/>
            <person name="Lessard M.H."/>
            <person name="Plante P.L."/>
            <person name="Corbeil J."/>
            <person name="Dugat-Bony E."/>
            <person name="Frenette M."/>
            <person name="Labrie S."/>
        </authorList>
    </citation>
    <scope>NUCLEOTIDE SEQUENCE [LARGE SCALE GENOMIC DNA]</scope>
    <source>
        <strain evidence="1 2">LMA-1147</strain>
    </source>
</reference>
<sequence length="670" mass="74389">MDGNHGHFNITADLGASEFLLDQSFEEPITSYMSQQQTMLYGMPYTTTDFQPPAMASSLNVYSTRFHNSIDAYNNQPPAPQPSLQLNDNQLRRKRKADDDVSGSVRIKKERLDSMSITPDSSQATNIDHCDYYSEKKHKLSVDDSLQPQELFGPDKAHLLPYVGQMLMVGLVDDKVNEDIRTLITKYQLQTIARDANHEHPLLIAIDQENGMLNNLYDKTYLSQFPGNMAVVATGKKKFAKDVARAMGRELKALGINWVLGPVVDVLTNSTNRLLGVRTMGEDPEQVSDYAEAFLEGYKEAGIACCGKHFPGYGNASVNSTLDLPVVPESLQQLETASFIPYKRIIEKKVDAIMVGGCALPQVTMGEMHACLSEKVVQEILRNKLKHNGVIVSECLEMKSLYETVGVKQGTAMAASAGCDVIIVCSSYRLQREAIAGILGGAGDVIFPDQVVIDAAKRVTDMKKRYLSWETALAPPELSYLLELKKSHQELSSETYKNSVTLLRDHSNYIPLTESVEPDGTILLLTPLVSPIINVETKDGKSESYFKTSQDIFKKFGMTMSRYHTGKVQHTTYTAKGFQPGLFERAKAVIVVTTDADRNEYQLDFTKRISMLCNQQRKPMIAIAASSPYDLALDRAIGTYMCIYEFTQESLAVAAKILNRNGLVLKMADG</sequence>
<organism evidence="1 2">
    <name type="scientific">Geotrichum galactomycetum</name>
    <dbReference type="NCBI Taxonomy" id="27317"/>
    <lineage>
        <taxon>Eukaryota</taxon>
        <taxon>Fungi</taxon>
        <taxon>Dikarya</taxon>
        <taxon>Ascomycota</taxon>
        <taxon>Saccharomycotina</taxon>
        <taxon>Dipodascomycetes</taxon>
        <taxon>Dipodascales</taxon>
        <taxon>Dipodascaceae</taxon>
        <taxon>Geotrichum</taxon>
    </lineage>
</organism>
<protein>
    <submittedName>
        <fullName evidence="1">Uncharacterized protein</fullName>
    </submittedName>
</protein>
<dbReference type="EMBL" id="QVQA01000053">
    <property type="protein sequence ID" value="KAF5098082.1"/>
    <property type="molecule type" value="Genomic_DNA"/>
</dbReference>
<evidence type="ECO:0000313" key="1">
    <source>
        <dbReference type="EMBL" id="KAF5098082.1"/>
    </source>
</evidence>
<comment type="caution">
    <text evidence="1">The sequence shown here is derived from an EMBL/GenBank/DDBJ whole genome shotgun (WGS) entry which is preliminary data.</text>
</comment>
<proteinExistence type="predicted"/>
<accession>A0ACB6V4V2</accession>
<keyword evidence="2" id="KW-1185">Reference proteome</keyword>